<dbReference type="InterPro" id="IPR036291">
    <property type="entry name" value="NAD(P)-bd_dom_sf"/>
</dbReference>
<accession>A0A317VX80</accession>
<dbReference type="VEuPathDB" id="FungiDB:BO70DRAFT_388057"/>
<reference evidence="2 3" key="1">
    <citation type="submission" date="2016-12" db="EMBL/GenBank/DDBJ databases">
        <title>The genomes of Aspergillus section Nigri reveals drivers in fungal speciation.</title>
        <authorList>
            <consortium name="DOE Joint Genome Institute"/>
            <person name="Vesth T.C."/>
            <person name="Nybo J."/>
            <person name="Theobald S."/>
            <person name="Brandl J."/>
            <person name="Frisvad J.C."/>
            <person name="Nielsen K.F."/>
            <person name="Lyhne E.K."/>
            <person name="Kogle M.E."/>
            <person name="Kuo A."/>
            <person name="Riley R."/>
            <person name="Clum A."/>
            <person name="Nolan M."/>
            <person name="Lipzen A."/>
            <person name="Salamov A."/>
            <person name="Henrissat B."/>
            <person name="Wiebenga A."/>
            <person name="De Vries R.P."/>
            <person name="Grigoriev I.V."/>
            <person name="Mortensen U.H."/>
            <person name="Andersen M.R."/>
            <person name="Baker S.E."/>
        </authorList>
    </citation>
    <scope>NUCLEOTIDE SEQUENCE [LARGE SCALE GENOMIC DNA]</scope>
    <source>
        <strain evidence="2 3">CBS 117.55</strain>
    </source>
</reference>
<protein>
    <submittedName>
        <fullName evidence="2">NAD(P)-binding protein</fullName>
    </submittedName>
</protein>
<proteinExistence type="predicted"/>
<dbReference type="SUPFAM" id="SSF51735">
    <property type="entry name" value="NAD(P)-binding Rossmann-fold domains"/>
    <property type="match status" value="1"/>
</dbReference>
<dbReference type="Gene3D" id="3.40.50.720">
    <property type="entry name" value="NAD(P)-binding Rossmann-like Domain"/>
    <property type="match status" value="1"/>
</dbReference>
<dbReference type="PANTHER" id="PTHR43157:SF22">
    <property type="entry name" value="SHORT-CHAIN DEHYDROGENASE_REDUCTASE PHMF"/>
    <property type="match status" value="1"/>
</dbReference>
<dbReference type="AlphaFoldDB" id="A0A317VX80"/>
<dbReference type="InterPro" id="IPR002347">
    <property type="entry name" value="SDR_fam"/>
</dbReference>
<comment type="caution">
    <text evidence="2">The sequence shown here is derived from an EMBL/GenBank/DDBJ whole genome shotgun (WGS) entry which is preliminary data.</text>
</comment>
<dbReference type="GO" id="GO:0016491">
    <property type="term" value="F:oxidoreductase activity"/>
    <property type="evidence" value="ECO:0007669"/>
    <property type="project" value="UniProtKB-KW"/>
</dbReference>
<name>A0A317VX80_9EURO</name>
<keyword evidence="3" id="KW-1185">Reference proteome</keyword>
<dbReference type="PANTHER" id="PTHR43157">
    <property type="entry name" value="PHOSPHATIDYLINOSITOL-GLYCAN BIOSYNTHESIS CLASS F PROTEIN-RELATED"/>
    <property type="match status" value="1"/>
</dbReference>
<evidence type="ECO:0000313" key="2">
    <source>
        <dbReference type="EMBL" id="PWY78209.1"/>
    </source>
</evidence>
<organism evidence="2 3">
    <name type="scientific">Aspergillus heteromorphus CBS 117.55</name>
    <dbReference type="NCBI Taxonomy" id="1448321"/>
    <lineage>
        <taxon>Eukaryota</taxon>
        <taxon>Fungi</taxon>
        <taxon>Dikarya</taxon>
        <taxon>Ascomycota</taxon>
        <taxon>Pezizomycotina</taxon>
        <taxon>Eurotiomycetes</taxon>
        <taxon>Eurotiomycetidae</taxon>
        <taxon>Eurotiales</taxon>
        <taxon>Aspergillaceae</taxon>
        <taxon>Aspergillus</taxon>
        <taxon>Aspergillus subgen. Circumdati</taxon>
    </lineage>
</organism>
<dbReference type="Proteomes" id="UP000247233">
    <property type="component" value="Unassembled WGS sequence"/>
</dbReference>
<dbReference type="OrthoDB" id="542013at2759"/>
<dbReference type="PRINTS" id="PR00081">
    <property type="entry name" value="GDHRDH"/>
</dbReference>
<dbReference type="RefSeq" id="XP_025398150.1">
    <property type="nucleotide sequence ID" value="XM_025545951.1"/>
</dbReference>
<evidence type="ECO:0000256" key="1">
    <source>
        <dbReference type="ARBA" id="ARBA00023002"/>
    </source>
</evidence>
<sequence length="351" mass="38506">MTTNLPPLDTLLGPSPPPNLSQMRYQRWAYLNPPKDPQFPFTHKTVLVTGANTGLGFEAALKFAHLGCAQLILAVRTPAKGREAKNRIVQATNYPEARITILQLDQNSFASVRAFPQTLSSTLGSSTLDVAVLNAGIAAPRYAVNKTTGWESALQVNIISTAMLAIALMPLLKRRIAEKGEPAQLTFTGSVGHKYVKPEQMPPLDSGNLLRVINSAEFFNVEKNYCVIKLLNMYVMKGLIDDYVRSGPDGKTPVFVNVVCPGFCVTDLGREFPWHIVAITKAIHWYCGRTAEQGGRSLVSATLLGGEGHGRFWVNDGFPEPAELLTSPEGKRFQLKLWGEIREVCEKELAA</sequence>
<dbReference type="GeneID" id="37068188"/>
<dbReference type="Pfam" id="PF00106">
    <property type="entry name" value="adh_short"/>
    <property type="match status" value="1"/>
</dbReference>
<gene>
    <name evidence="2" type="ORF">BO70DRAFT_388057</name>
</gene>
<dbReference type="EMBL" id="MSFL01000017">
    <property type="protein sequence ID" value="PWY78209.1"/>
    <property type="molecule type" value="Genomic_DNA"/>
</dbReference>
<dbReference type="STRING" id="1448321.A0A317VX80"/>
<keyword evidence="1" id="KW-0560">Oxidoreductase</keyword>
<evidence type="ECO:0000313" key="3">
    <source>
        <dbReference type="Proteomes" id="UP000247233"/>
    </source>
</evidence>